<feature type="region of interest" description="Disordered" evidence="1">
    <location>
        <begin position="1"/>
        <end position="41"/>
    </location>
</feature>
<dbReference type="GeneID" id="27317101"/>
<dbReference type="RefSeq" id="XP_016209044.1">
    <property type="nucleotide sequence ID" value="XM_016363124.1"/>
</dbReference>
<dbReference type="InParanoid" id="A0A0D1ZYL3"/>
<dbReference type="AlphaFoldDB" id="A0A0D1ZYL3"/>
<organism evidence="2 3">
    <name type="scientific">Verruconis gallopava</name>
    <dbReference type="NCBI Taxonomy" id="253628"/>
    <lineage>
        <taxon>Eukaryota</taxon>
        <taxon>Fungi</taxon>
        <taxon>Dikarya</taxon>
        <taxon>Ascomycota</taxon>
        <taxon>Pezizomycotina</taxon>
        <taxon>Dothideomycetes</taxon>
        <taxon>Pleosporomycetidae</taxon>
        <taxon>Venturiales</taxon>
        <taxon>Sympoventuriaceae</taxon>
        <taxon>Verruconis</taxon>
    </lineage>
</organism>
<keyword evidence="3" id="KW-1185">Reference proteome</keyword>
<dbReference type="HOGENOM" id="CLU_2442544_0_0_1"/>
<evidence type="ECO:0000256" key="1">
    <source>
        <dbReference type="SAM" id="MobiDB-lite"/>
    </source>
</evidence>
<sequence>MEYATDEQSARLLSPLRPTTATVAALPGPEPFSSDDTQKRMESPEILCLQPAAWAAVPAYAKSARGGSVVVLCAEYASPLAIPTARSATQ</sequence>
<dbReference type="Proteomes" id="UP000053259">
    <property type="component" value="Unassembled WGS sequence"/>
</dbReference>
<protein>
    <submittedName>
        <fullName evidence="2">Uncharacterized protein</fullName>
    </submittedName>
</protein>
<accession>A0A0D1ZYL3</accession>
<name>A0A0D1ZYL3_9PEZI</name>
<evidence type="ECO:0000313" key="2">
    <source>
        <dbReference type="EMBL" id="KIV99174.1"/>
    </source>
</evidence>
<evidence type="ECO:0000313" key="3">
    <source>
        <dbReference type="Proteomes" id="UP000053259"/>
    </source>
</evidence>
<dbReference type="VEuPathDB" id="FungiDB:PV09_09128"/>
<gene>
    <name evidence="2" type="ORF">PV09_09128</name>
</gene>
<dbReference type="EMBL" id="KN847582">
    <property type="protein sequence ID" value="KIV99174.1"/>
    <property type="molecule type" value="Genomic_DNA"/>
</dbReference>
<proteinExistence type="predicted"/>
<reference evidence="2 3" key="1">
    <citation type="submission" date="2015-01" db="EMBL/GenBank/DDBJ databases">
        <title>The Genome Sequence of Ochroconis gallopava CBS43764.</title>
        <authorList>
            <consortium name="The Broad Institute Genomics Platform"/>
            <person name="Cuomo C."/>
            <person name="de Hoog S."/>
            <person name="Gorbushina A."/>
            <person name="Stielow B."/>
            <person name="Teixiera M."/>
            <person name="Abouelleil A."/>
            <person name="Chapman S.B."/>
            <person name="Priest M."/>
            <person name="Young S.K."/>
            <person name="Wortman J."/>
            <person name="Nusbaum C."/>
            <person name="Birren B."/>
        </authorList>
    </citation>
    <scope>NUCLEOTIDE SEQUENCE [LARGE SCALE GENOMIC DNA]</scope>
    <source>
        <strain evidence="2 3">CBS 43764</strain>
    </source>
</reference>